<keyword evidence="3 5" id="KW-0175">Coiled coil</keyword>
<comment type="subcellular location">
    <subcellularLocation>
        <location evidence="5">Secreted</location>
    </subcellularLocation>
    <subcellularLocation>
        <location evidence="5">Bacterial flagellum</location>
    </subcellularLocation>
</comment>
<dbReference type="GO" id="GO:0009424">
    <property type="term" value="C:bacterial-type flagellum hook"/>
    <property type="evidence" value="ECO:0007669"/>
    <property type="project" value="UniProtKB-UniRule"/>
</dbReference>
<comment type="caution">
    <text evidence="8">The sequence shown here is derived from an EMBL/GenBank/DDBJ whole genome shotgun (WGS) entry which is preliminary data.</text>
</comment>
<dbReference type="PANTHER" id="PTHR30288:SF0">
    <property type="entry name" value="FLAGELLAR HOOK-ASSOCIATED PROTEIN 2"/>
    <property type="match status" value="1"/>
</dbReference>
<keyword evidence="5" id="KW-0964">Secreted</keyword>
<evidence type="ECO:0000256" key="1">
    <source>
        <dbReference type="ARBA" id="ARBA00009764"/>
    </source>
</evidence>
<dbReference type="Pfam" id="PF02465">
    <property type="entry name" value="FliD_N"/>
    <property type="match status" value="1"/>
</dbReference>
<dbReference type="Pfam" id="PF07195">
    <property type="entry name" value="FliD_C"/>
    <property type="match status" value="2"/>
</dbReference>
<keyword evidence="9" id="KW-1185">Reference proteome</keyword>
<keyword evidence="8" id="KW-0282">Flagellum</keyword>
<dbReference type="RefSeq" id="WP_163965459.1">
    <property type="nucleotide sequence ID" value="NZ_JAAIVB010000054.1"/>
</dbReference>
<reference evidence="8 9" key="1">
    <citation type="submission" date="2020-02" db="EMBL/GenBank/DDBJ databases">
        <authorList>
            <person name="Kim M.K."/>
        </authorList>
    </citation>
    <scope>NUCLEOTIDE SEQUENCE [LARGE SCALE GENOMIC DNA]</scope>
    <source>
        <strain evidence="8 9">17J57-3</strain>
    </source>
</reference>
<feature type="domain" description="Flagellar hook-associated protein 2 N-terminal" evidence="6">
    <location>
        <begin position="15"/>
        <end position="111"/>
    </location>
</feature>
<evidence type="ECO:0000256" key="4">
    <source>
        <dbReference type="ARBA" id="ARBA00023143"/>
    </source>
</evidence>
<protein>
    <recommendedName>
        <fullName evidence="5">Flagellar hook-associated protein 2</fullName>
        <shortName evidence="5">HAP2</shortName>
    </recommendedName>
    <alternativeName>
        <fullName evidence="5">Flagellar cap protein</fullName>
    </alternativeName>
</protein>
<dbReference type="Proteomes" id="UP000482155">
    <property type="component" value="Unassembled WGS sequence"/>
</dbReference>
<keyword evidence="8" id="KW-0969">Cilium</keyword>
<dbReference type="AlphaFoldDB" id="A0A6B3STM3"/>
<proteinExistence type="inferred from homology"/>
<evidence type="ECO:0000313" key="9">
    <source>
        <dbReference type="Proteomes" id="UP000482155"/>
    </source>
</evidence>
<dbReference type="GO" id="GO:0007155">
    <property type="term" value="P:cell adhesion"/>
    <property type="evidence" value="ECO:0007669"/>
    <property type="project" value="InterPro"/>
</dbReference>
<sequence length="676" mass="68677">MAISTSSISSPGIGSGLDVASIVSKLMQVEQQPLDDLNTRESAIQAKVSAMGTIKSALSTFQTSLQALSDTSKFMTARVTSADTSILSATGSASATNGSYSLEVTKLAKAQKLVAAGQADTAAPLSTGTITIDFGTIDASGGSFDATTGKYTNSTFTSSGSGAKTIVIDSSNNTLAGVRDAINKADVGVIATIVNDGSASPYRLVLTNNSTGKAGSMKISVSDPGSLQDLLAHDPASDAGQALSETSAAQNAELKIDGIPATKSSNAISDLIPGVTLNLLKTNSGAPTTVTVDRDTTNVTTMVNSFVTSYNALTKKISDLTAYDATTKKAGVLNGDSAVRSIQSQITSMLTAPLNDYTNGYTMLSEIGVTKQRDGTLAVDATKLQAAMTSKLSSVMSVFAAVGISSDSQVSYLDSTDKTKAGAFPVKVTTLPAQGSLAADGAPGSLAIDGTNDTIALQLNGTSASITLASGTYGSLAELAAEVQSKINGNSTFTSAGQSVTVDTSGGLLKLVSTRWGASSAIRLTGGTGASNLFGAAPVTADGADAAGTINGAAATGAGQYLTGATGDDSEGLRIKVSGGATGARGTVSFTKGYAYQLNSLITSFLADDGTLTSRTDGLNTQIKNLENDKTRLQDRLTVIEQRYRDQFTALDNLMSSMTKTSSFLTQQIAALSKNS</sequence>
<comment type="similarity">
    <text evidence="1 5">Belongs to the FliD family.</text>
</comment>
<feature type="coiled-coil region" evidence="5">
    <location>
        <begin position="616"/>
        <end position="643"/>
    </location>
</feature>
<organism evidence="8 9">
    <name type="scientific">Noviherbaspirillum galbum</name>
    <dbReference type="NCBI Taxonomy" id="2709383"/>
    <lineage>
        <taxon>Bacteria</taxon>
        <taxon>Pseudomonadati</taxon>
        <taxon>Pseudomonadota</taxon>
        <taxon>Betaproteobacteria</taxon>
        <taxon>Burkholderiales</taxon>
        <taxon>Oxalobacteraceae</taxon>
        <taxon>Noviherbaspirillum</taxon>
    </lineage>
</organism>
<gene>
    <name evidence="8" type="primary">fliD</name>
    <name evidence="8" type="ORF">G3574_16580</name>
</gene>
<evidence type="ECO:0000256" key="5">
    <source>
        <dbReference type="RuleBase" id="RU362066"/>
    </source>
</evidence>
<dbReference type="InterPro" id="IPR040026">
    <property type="entry name" value="FliD"/>
</dbReference>
<keyword evidence="8" id="KW-0966">Cell projection</keyword>
<evidence type="ECO:0000259" key="7">
    <source>
        <dbReference type="Pfam" id="PF07195"/>
    </source>
</evidence>
<keyword evidence="4 5" id="KW-0975">Bacterial flagellum</keyword>
<dbReference type="PANTHER" id="PTHR30288">
    <property type="entry name" value="FLAGELLAR CAP/ASSEMBLY PROTEIN FLID"/>
    <property type="match status" value="1"/>
</dbReference>
<feature type="domain" description="Flagellar hook-associated protein 2 C-terminal" evidence="7">
    <location>
        <begin position="249"/>
        <end position="402"/>
    </location>
</feature>
<evidence type="ECO:0000256" key="3">
    <source>
        <dbReference type="ARBA" id="ARBA00023054"/>
    </source>
</evidence>
<evidence type="ECO:0000313" key="8">
    <source>
        <dbReference type="EMBL" id="NEX62705.1"/>
    </source>
</evidence>
<dbReference type="InterPro" id="IPR003481">
    <property type="entry name" value="FliD_N"/>
</dbReference>
<dbReference type="EMBL" id="JAAIVB010000054">
    <property type="protein sequence ID" value="NEX62705.1"/>
    <property type="molecule type" value="Genomic_DNA"/>
</dbReference>
<dbReference type="InterPro" id="IPR010809">
    <property type="entry name" value="FliD_C"/>
</dbReference>
<evidence type="ECO:0000259" key="6">
    <source>
        <dbReference type="Pfam" id="PF02465"/>
    </source>
</evidence>
<comment type="subunit">
    <text evidence="2 5">Homopentamer.</text>
</comment>
<dbReference type="GO" id="GO:0009421">
    <property type="term" value="C:bacterial-type flagellum filament cap"/>
    <property type="evidence" value="ECO:0007669"/>
    <property type="project" value="InterPro"/>
</dbReference>
<accession>A0A6B3STM3</accession>
<feature type="domain" description="Flagellar hook-associated protein 2 C-terminal" evidence="7">
    <location>
        <begin position="587"/>
        <end position="659"/>
    </location>
</feature>
<comment type="function">
    <text evidence="5">Required for morphogenesis and for the elongation of the flagellar filament by facilitating polymerization of the flagellin monomers at the tip of growing filament. Forms a capping structure, which prevents flagellin subunits (transported through the central channel of the flagellum) from leaking out without polymerization at the distal end.</text>
</comment>
<evidence type="ECO:0000256" key="2">
    <source>
        <dbReference type="ARBA" id="ARBA00011255"/>
    </source>
</evidence>
<name>A0A6B3STM3_9BURK</name>
<dbReference type="GO" id="GO:0071973">
    <property type="term" value="P:bacterial-type flagellum-dependent cell motility"/>
    <property type="evidence" value="ECO:0007669"/>
    <property type="project" value="TreeGrafter"/>
</dbReference>
<dbReference type="GO" id="GO:0005576">
    <property type="term" value="C:extracellular region"/>
    <property type="evidence" value="ECO:0007669"/>
    <property type="project" value="UniProtKB-SubCell"/>
</dbReference>